<evidence type="ECO:0000256" key="10">
    <source>
        <dbReference type="SAM" id="Phobius"/>
    </source>
</evidence>
<dbReference type="PANTHER" id="PTHR45436">
    <property type="entry name" value="SENSOR HISTIDINE KINASE YKOH"/>
    <property type="match status" value="1"/>
</dbReference>
<keyword evidence="14" id="KW-1185">Reference proteome</keyword>
<evidence type="ECO:0000256" key="1">
    <source>
        <dbReference type="ARBA" id="ARBA00000085"/>
    </source>
</evidence>
<dbReference type="InterPro" id="IPR050428">
    <property type="entry name" value="TCS_sensor_his_kinase"/>
</dbReference>
<comment type="catalytic activity">
    <reaction evidence="1">
        <text>ATP + protein L-histidine = ADP + protein N-phospho-L-histidine.</text>
        <dbReference type="EC" id="2.7.13.3"/>
    </reaction>
</comment>
<gene>
    <name evidence="13" type="primary">cusS_2</name>
    <name evidence="13" type="ORF">Pla133_16410</name>
</gene>
<reference evidence="13 14" key="1">
    <citation type="submission" date="2019-02" db="EMBL/GenBank/DDBJ databases">
        <title>Deep-cultivation of Planctomycetes and their phenomic and genomic characterization uncovers novel biology.</title>
        <authorList>
            <person name="Wiegand S."/>
            <person name="Jogler M."/>
            <person name="Boedeker C."/>
            <person name="Pinto D."/>
            <person name="Vollmers J."/>
            <person name="Rivas-Marin E."/>
            <person name="Kohn T."/>
            <person name="Peeters S.H."/>
            <person name="Heuer A."/>
            <person name="Rast P."/>
            <person name="Oberbeckmann S."/>
            <person name="Bunk B."/>
            <person name="Jeske O."/>
            <person name="Meyerdierks A."/>
            <person name="Storesund J.E."/>
            <person name="Kallscheuer N."/>
            <person name="Luecker S."/>
            <person name="Lage O.M."/>
            <person name="Pohl T."/>
            <person name="Merkel B.J."/>
            <person name="Hornburger P."/>
            <person name="Mueller R.-W."/>
            <person name="Bruemmer F."/>
            <person name="Labrenz M."/>
            <person name="Spormann A.M."/>
            <person name="Op den Camp H."/>
            <person name="Overmann J."/>
            <person name="Amann R."/>
            <person name="Jetten M.S.M."/>
            <person name="Mascher T."/>
            <person name="Medema M.H."/>
            <person name="Devos D.P."/>
            <person name="Kaster A.-K."/>
            <person name="Ovreas L."/>
            <person name="Rohde M."/>
            <person name="Galperin M.Y."/>
            <person name="Jogler C."/>
        </authorList>
    </citation>
    <scope>NUCLEOTIDE SEQUENCE [LARGE SCALE GENOMIC DNA]</scope>
    <source>
        <strain evidence="13 14">Pla133</strain>
    </source>
</reference>
<feature type="domain" description="Histidine kinase" evidence="11">
    <location>
        <begin position="256"/>
        <end position="469"/>
    </location>
</feature>
<feature type="transmembrane region" description="Helical" evidence="10">
    <location>
        <begin position="171"/>
        <end position="190"/>
    </location>
</feature>
<dbReference type="PANTHER" id="PTHR45436:SF5">
    <property type="entry name" value="SENSOR HISTIDINE KINASE TRCS"/>
    <property type="match status" value="1"/>
</dbReference>
<dbReference type="SUPFAM" id="SSF47384">
    <property type="entry name" value="Homodimeric domain of signal transducing histidine kinase"/>
    <property type="match status" value="1"/>
</dbReference>
<dbReference type="PROSITE" id="PS50885">
    <property type="entry name" value="HAMP"/>
    <property type="match status" value="1"/>
</dbReference>
<evidence type="ECO:0000256" key="2">
    <source>
        <dbReference type="ARBA" id="ARBA00004370"/>
    </source>
</evidence>
<dbReference type="RefSeq" id="WP_145064390.1">
    <property type="nucleotide sequence ID" value="NZ_CP036287.1"/>
</dbReference>
<sequence>MKTLVGRLTLWLVGGVGATLLLVGLLIWTRVDAFLIDYFDDNLYTRVLSLGAAAQWDSDGMVSLPYETALYKDYEGPFERDVFQVVDLEGEELARSPTLGVGADITLDPERIQQAWASNSAVTADLELPGGSSGRAVAMVLEVADPEGEPRRALFIVATPRLMLSQAQKSLFVPLSLGALAALIGLGVWVRAVVRRGLRPLEDIADRLGDLDEDTLERRLPVVDLPGELRPIAGQANALFDRLDAAFERERRTTNNIAHELRTPIAELRGLTEVALRLGDDPEFAAKTVAEAYAIATEMDRIATTLLRVARAQAGELEVKREVLSSSAVLERAIRSVGESARGRGIEFELKLRDDLELAADPDLLDLILINLLSNSIQHAPAGDRVTCEVWRGQDDVQFVIENTNPGLEPGDMKHLTETFWKKDDARTDAVHTGLGLALVDQLAQTCGYSFSMALAGDRVRARVTVPLD</sequence>
<dbReference type="AlphaFoldDB" id="A0A518BHX8"/>
<dbReference type="InterPro" id="IPR003661">
    <property type="entry name" value="HisK_dim/P_dom"/>
</dbReference>
<protein>
    <recommendedName>
        <fullName evidence="3">histidine kinase</fullName>
        <ecNumber evidence="3">2.7.13.3</ecNumber>
    </recommendedName>
</protein>
<evidence type="ECO:0000256" key="9">
    <source>
        <dbReference type="ARBA" id="ARBA00023012"/>
    </source>
</evidence>
<dbReference type="Proteomes" id="UP000316921">
    <property type="component" value="Chromosome"/>
</dbReference>
<dbReference type="Pfam" id="PF02518">
    <property type="entry name" value="HATPase_c"/>
    <property type="match status" value="1"/>
</dbReference>
<dbReference type="Pfam" id="PF00512">
    <property type="entry name" value="HisKA"/>
    <property type="match status" value="1"/>
</dbReference>
<proteinExistence type="predicted"/>
<dbReference type="SUPFAM" id="SSF55874">
    <property type="entry name" value="ATPase domain of HSP90 chaperone/DNA topoisomerase II/histidine kinase"/>
    <property type="match status" value="1"/>
</dbReference>
<keyword evidence="5 13" id="KW-0808">Transferase</keyword>
<dbReference type="SMART" id="SM00387">
    <property type="entry name" value="HATPase_c"/>
    <property type="match status" value="1"/>
</dbReference>
<evidence type="ECO:0000256" key="5">
    <source>
        <dbReference type="ARBA" id="ARBA00022679"/>
    </source>
</evidence>
<keyword evidence="6 10" id="KW-0812">Transmembrane</keyword>
<organism evidence="13 14">
    <name type="scientific">Engelhardtia mirabilis</name>
    <dbReference type="NCBI Taxonomy" id="2528011"/>
    <lineage>
        <taxon>Bacteria</taxon>
        <taxon>Pseudomonadati</taxon>
        <taxon>Planctomycetota</taxon>
        <taxon>Planctomycetia</taxon>
        <taxon>Planctomycetia incertae sedis</taxon>
        <taxon>Engelhardtia</taxon>
    </lineage>
</organism>
<dbReference type="InterPro" id="IPR036097">
    <property type="entry name" value="HisK_dim/P_sf"/>
</dbReference>
<evidence type="ECO:0000256" key="8">
    <source>
        <dbReference type="ARBA" id="ARBA00022989"/>
    </source>
</evidence>
<dbReference type="InterPro" id="IPR036890">
    <property type="entry name" value="HATPase_C_sf"/>
</dbReference>
<dbReference type="InterPro" id="IPR005467">
    <property type="entry name" value="His_kinase_dom"/>
</dbReference>
<accession>A0A518BHX8</accession>
<evidence type="ECO:0000259" key="12">
    <source>
        <dbReference type="PROSITE" id="PS50885"/>
    </source>
</evidence>
<evidence type="ECO:0000256" key="7">
    <source>
        <dbReference type="ARBA" id="ARBA00022777"/>
    </source>
</evidence>
<dbReference type="InterPro" id="IPR003594">
    <property type="entry name" value="HATPase_dom"/>
</dbReference>
<feature type="domain" description="HAMP" evidence="12">
    <location>
        <begin position="195"/>
        <end position="248"/>
    </location>
</feature>
<dbReference type="GO" id="GO:0005886">
    <property type="term" value="C:plasma membrane"/>
    <property type="evidence" value="ECO:0007669"/>
    <property type="project" value="TreeGrafter"/>
</dbReference>
<evidence type="ECO:0000313" key="13">
    <source>
        <dbReference type="EMBL" id="QDU66565.1"/>
    </source>
</evidence>
<keyword evidence="10" id="KW-0472">Membrane</keyword>
<keyword evidence="4" id="KW-0597">Phosphoprotein</keyword>
<evidence type="ECO:0000256" key="4">
    <source>
        <dbReference type="ARBA" id="ARBA00022553"/>
    </source>
</evidence>
<dbReference type="PROSITE" id="PS50109">
    <property type="entry name" value="HIS_KIN"/>
    <property type="match status" value="1"/>
</dbReference>
<dbReference type="GO" id="GO:0000155">
    <property type="term" value="F:phosphorelay sensor kinase activity"/>
    <property type="evidence" value="ECO:0007669"/>
    <property type="project" value="InterPro"/>
</dbReference>
<dbReference type="Gene3D" id="3.30.565.10">
    <property type="entry name" value="Histidine kinase-like ATPase, C-terminal domain"/>
    <property type="match status" value="1"/>
</dbReference>
<comment type="subcellular location">
    <subcellularLocation>
        <location evidence="2">Membrane</location>
    </subcellularLocation>
</comment>
<dbReference type="CDD" id="cd00082">
    <property type="entry name" value="HisKA"/>
    <property type="match status" value="1"/>
</dbReference>
<dbReference type="InterPro" id="IPR003660">
    <property type="entry name" value="HAMP_dom"/>
</dbReference>
<dbReference type="EC" id="2.7.13.3" evidence="3"/>
<evidence type="ECO:0000313" key="14">
    <source>
        <dbReference type="Proteomes" id="UP000316921"/>
    </source>
</evidence>
<evidence type="ECO:0000256" key="6">
    <source>
        <dbReference type="ARBA" id="ARBA00022692"/>
    </source>
</evidence>
<evidence type="ECO:0000256" key="3">
    <source>
        <dbReference type="ARBA" id="ARBA00012438"/>
    </source>
</evidence>
<evidence type="ECO:0000259" key="11">
    <source>
        <dbReference type="PROSITE" id="PS50109"/>
    </source>
</evidence>
<keyword evidence="7 13" id="KW-0418">Kinase</keyword>
<feature type="transmembrane region" description="Helical" evidence="10">
    <location>
        <begin position="6"/>
        <end position="28"/>
    </location>
</feature>
<dbReference type="EMBL" id="CP036287">
    <property type="protein sequence ID" value="QDU66565.1"/>
    <property type="molecule type" value="Genomic_DNA"/>
</dbReference>
<dbReference type="Gene3D" id="1.10.287.130">
    <property type="match status" value="1"/>
</dbReference>
<dbReference type="SMART" id="SM00388">
    <property type="entry name" value="HisKA"/>
    <property type="match status" value="1"/>
</dbReference>
<keyword evidence="8 10" id="KW-1133">Transmembrane helix</keyword>
<keyword evidence="9" id="KW-0902">Two-component regulatory system</keyword>
<name>A0A518BHX8_9BACT</name>
<dbReference type="KEGG" id="pbap:Pla133_16410"/>